<evidence type="ECO:0000313" key="4">
    <source>
        <dbReference type="Proteomes" id="UP000014760"/>
    </source>
</evidence>
<dbReference type="HOGENOM" id="CLU_2177285_0_0_1"/>
<dbReference type="Proteomes" id="UP000014760">
    <property type="component" value="Unassembled WGS sequence"/>
</dbReference>
<dbReference type="EnsemblMetazoa" id="CapteT192305">
    <property type="protein sequence ID" value="CapteP192305"/>
    <property type="gene ID" value="CapteG192305"/>
</dbReference>
<feature type="compositionally biased region" description="Low complexity" evidence="1">
    <location>
        <begin position="49"/>
        <end position="71"/>
    </location>
</feature>
<protein>
    <submittedName>
        <fullName evidence="2 3">Uncharacterized protein</fullName>
    </submittedName>
</protein>
<reference evidence="4" key="1">
    <citation type="submission" date="2012-12" db="EMBL/GenBank/DDBJ databases">
        <authorList>
            <person name="Hellsten U."/>
            <person name="Grimwood J."/>
            <person name="Chapman J.A."/>
            <person name="Shapiro H."/>
            <person name="Aerts A."/>
            <person name="Otillar R.P."/>
            <person name="Terry A.Y."/>
            <person name="Boore J.L."/>
            <person name="Simakov O."/>
            <person name="Marletaz F."/>
            <person name="Cho S.-J."/>
            <person name="Edsinger-Gonzales E."/>
            <person name="Havlak P."/>
            <person name="Kuo D.-H."/>
            <person name="Larsson T."/>
            <person name="Lv J."/>
            <person name="Arendt D."/>
            <person name="Savage R."/>
            <person name="Osoegawa K."/>
            <person name="de Jong P."/>
            <person name="Lindberg D.R."/>
            <person name="Seaver E.C."/>
            <person name="Weisblat D.A."/>
            <person name="Putnam N.H."/>
            <person name="Grigoriev I.V."/>
            <person name="Rokhsar D.S."/>
        </authorList>
    </citation>
    <scope>NUCLEOTIDE SEQUENCE</scope>
    <source>
        <strain evidence="4">I ESC-2004</strain>
    </source>
</reference>
<accession>R7UUP1</accession>
<reference evidence="2 4" key="2">
    <citation type="journal article" date="2013" name="Nature">
        <title>Insights into bilaterian evolution from three spiralian genomes.</title>
        <authorList>
            <person name="Simakov O."/>
            <person name="Marletaz F."/>
            <person name="Cho S.J."/>
            <person name="Edsinger-Gonzales E."/>
            <person name="Havlak P."/>
            <person name="Hellsten U."/>
            <person name="Kuo D.H."/>
            <person name="Larsson T."/>
            <person name="Lv J."/>
            <person name="Arendt D."/>
            <person name="Savage R."/>
            <person name="Osoegawa K."/>
            <person name="de Jong P."/>
            <person name="Grimwood J."/>
            <person name="Chapman J.A."/>
            <person name="Shapiro H."/>
            <person name="Aerts A."/>
            <person name="Otillar R.P."/>
            <person name="Terry A.Y."/>
            <person name="Boore J.L."/>
            <person name="Grigoriev I.V."/>
            <person name="Lindberg D.R."/>
            <person name="Seaver E.C."/>
            <person name="Weisblat D.A."/>
            <person name="Putnam N.H."/>
            <person name="Rokhsar D.S."/>
        </authorList>
    </citation>
    <scope>NUCLEOTIDE SEQUENCE</scope>
    <source>
        <strain evidence="2 4">I ESC-2004</strain>
    </source>
</reference>
<gene>
    <name evidence="2" type="ORF">CAPTEDRAFT_192305</name>
</gene>
<sequence>MEKVWFQKDPNRPRWEEATVLQVTDQSRSYIVQKEDGAQYQRTSRHVRPAAQKQDAPAAPKQDAPAAPKQDTPAAPKQDNTSTEMTAAVAPPVVNESPQQTQPYMTLSGR</sequence>
<keyword evidence="4" id="KW-1185">Reference proteome</keyword>
<evidence type="ECO:0000313" key="2">
    <source>
        <dbReference type="EMBL" id="ELU09910.1"/>
    </source>
</evidence>
<reference evidence="3" key="3">
    <citation type="submission" date="2015-06" db="UniProtKB">
        <authorList>
            <consortium name="EnsemblMetazoa"/>
        </authorList>
    </citation>
    <scope>IDENTIFICATION</scope>
</reference>
<proteinExistence type="predicted"/>
<organism evidence="2">
    <name type="scientific">Capitella teleta</name>
    <name type="common">Polychaete worm</name>
    <dbReference type="NCBI Taxonomy" id="283909"/>
    <lineage>
        <taxon>Eukaryota</taxon>
        <taxon>Metazoa</taxon>
        <taxon>Spiralia</taxon>
        <taxon>Lophotrochozoa</taxon>
        <taxon>Annelida</taxon>
        <taxon>Polychaeta</taxon>
        <taxon>Sedentaria</taxon>
        <taxon>Scolecida</taxon>
        <taxon>Capitellidae</taxon>
        <taxon>Capitella</taxon>
    </lineage>
</organism>
<dbReference type="EMBL" id="AMQN01041359">
    <property type="status" value="NOT_ANNOTATED_CDS"/>
    <property type="molecule type" value="Genomic_DNA"/>
</dbReference>
<feature type="region of interest" description="Disordered" evidence="1">
    <location>
        <begin position="27"/>
        <end position="110"/>
    </location>
</feature>
<feature type="compositionally biased region" description="Polar residues" evidence="1">
    <location>
        <begin position="96"/>
        <end position="110"/>
    </location>
</feature>
<evidence type="ECO:0000256" key="1">
    <source>
        <dbReference type="SAM" id="MobiDB-lite"/>
    </source>
</evidence>
<evidence type="ECO:0000313" key="3">
    <source>
        <dbReference type="EnsemblMetazoa" id="CapteP192305"/>
    </source>
</evidence>
<feature type="compositionally biased region" description="Basic and acidic residues" evidence="1">
    <location>
        <begin position="1"/>
        <end position="17"/>
    </location>
</feature>
<feature type="non-terminal residue" evidence="2">
    <location>
        <position position="110"/>
    </location>
</feature>
<dbReference type="EMBL" id="KB297793">
    <property type="protein sequence ID" value="ELU09910.1"/>
    <property type="molecule type" value="Genomic_DNA"/>
</dbReference>
<name>R7UUP1_CAPTE</name>
<dbReference type="AlphaFoldDB" id="R7UUP1"/>
<feature type="region of interest" description="Disordered" evidence="1">
    <location>
        <begin position="1"/>
        <end position="20"/>
    </location>
</feature>